<organism evidence="11 12">
    <name type="scientific">Atractosteus spatula</name>
    <name type="common">Alligator gar</name>
    <name type="synonym">Lepisosteus spatula</name>
    <dbReference type="NCBI Taxonomy" id="7917"/>
    <lineage>
        <taxon>Eukaryota</taxon>
        <taxon>Metazoa</taxon>
        <taxon>Chordata</taxon>
        <taxon>Craniata</taxon>
        <taxon>Vertebrata</taxon>
        <taxon>Euteleostomi</taxon>
        <taxon>Actinopterygii</taxon>
        <taxon>Neopterygii</taxon>
        <taxon>Holostei</taxon>
        <taxon>Semionotiformes</taxon>
        <taxon>Lepisosteidae</taxon>
        <taxon>Atractosteus</taxon>
    </lineage>
</organism>
<evidence type="ECO:0000256" key="5">
    <source>
        <dbReference type="ARBA" id="ARBA00022989"/>
    </source>
</evidence>
<reference evidence="11" key="1">
    <citation type="journal article" date="2021" name="Cell">
        <title>Tracing the genetic footprints of vertebrate landing in non-teleost ray-finned fishes.</title>
        <authorList>
            <person name="Bi X."/>
            <person name="Wang K."/>
            <person name="Yang L."/>
            <person name="Pan H."/>
            <person name="Jiang H."/>
            <person name="Wei Q."/>
            <person name="Fang M."/>
            <person name="Yu H."/>
            <person name="Zhu C."/>
            <person name="Cai Y."/>
            <person name="He Y."/>
            <person name="Gan X."/>
            <person name="Zeng H."/>
            <person name="Yu D."/>
            <person name="Zhu Y."/>
            <person name="Jiang H."/>
            <person name="Qiu Q."/>
            <person name="Yang H."/>
            <person name="Zhang Y.E."/>
            <person name="Wang W."/>
            <person name="Zhu M."/>
            <person name="He S."/>
            <person name="Zhang G."/>
        </authorList>
    </citation>
    <scope>NUCLEOTIDE SEQUENCE</scope>
    <source>
        <strain evidence="11">Allg_001</strain>
    </source>
</reference>
<dbReference type="GO" id="GO:0047757">
    <property type="term" value="F:chondroitin-glucuronate 5-epimerase activity"/>
    <property type="evidence" value="ECO:0007669"/>
    <property type="project" value="TreeGrafter"/>
</dbReference>
<comment type="caution">
    <text evidence="11">The sequence shown here is derived from an EMBL/GenBank/DDBJ whole genome shotgun (WGS) entry which is preliminary data.</text>
</comment>
<feature type="chain" id="PRO_5035206898" evidence="10">
    <location>
        <begin position="25"/>
        <end position="1012"/>
    </location>
</feature>
<evidence type="ECO:0000256" key="10">
    <source>
        <dbReference type="SAM" id="SignalP"/>
    </source>
</evidence>
<dbReference type="AlphaFoldDB" id="A0A8J7TCW0"/>
<dbReference type="Gene3D" id="1.50.10.100">
    <property type="entry name" value="Chondroitin AC/alginate lyase"/>
    <property type="match status" value="1"/>
</dbReference>
<accession>A0A8J7TCW0</accession>
<comment type="subcellular location">
    <subcellularLocation>
        <location evidence="1">Membrane</location>
        <topology evidence="1">Multi-pass membrane protein</topology>
    </subcellularLocation>
</comment>
<dbReference type="FunFam" id="2.70.98.70:FF:000001">
    <property type="entry name" value="dermatan-sulfate epimerase isoform X1"/>
    <property type="match status" value="1"/>
</dbReference>
<dbReference type="Gene3D" id="2.70.98.70">
    <property type="match status" value="1"/>
</dbReference>
<feature type="transmembrane region" description="Helical" evidence="9">
    <location>
        <begin position="987"/>
        <end position="1006"/>
    </location>
</feature>
<protein>
    <submittedName>
        <fullName evidence="11">DSE epimerase</fullName>
    </submittedName>
</protein>
<comment type="similarity">
    <text evidence="2">Belongs to the dermatan-sulfate isomerase family.</text>
</comment>
<evidence type="ECO:0000313" key="12">
    <source>
        <dbReference type="Proteomes" id="UP000736164"/>
    </source>
</evidence>
<sequence length="1012" mass="115543">MRTYTRGAPTVFFITLFCFSLALSLEEDPSGGIPFLGGNYDGHPMLYFSREEVGALQRQGRGTHLHIAAKIREAGRTMLAHPEEYLPPWSPADFSARWNEIYGNNLGVLSMFCVLFPETERALDLAREYMERMAAQPSWLVKDAPWDEVPLAHSLVGFATAYDFLYDDLSKSQQERFLQVIANTSRYMYEKSYNRGWGFQYLHNHQPTNCVALLTGSLVLMNQGKMQRSWEDPSLHRDLREAAEVSGFAQEPIVHAWAIPNLRLCSMVLLCLWNHSGGCGYLQEAYLWTKQVLAIMEKSLVLLQDITDGSLYEGVAYGTYTSRSLFQYMFLVQRHFGIGHFHHPWLKQHFAFLYRTILPGFQRSVAIADSNYNWFYGPESQLVFLDSYVMRNGSGNWLAEMIRKNRVVDGPGQAGKGQRWCTLHTEFIWYNPNLTSTAPPDFGKPRLHYFEDWGVVTYGSALPAGINRTFLSFKSGKLGGRAIFDIVHRNKYKDWIKGWRNFNAGHEHPDQNSFTFAPNGVPFITEALYGPKYTFLNNVVMFSPAASESCFAPWEGQVTEACTSKWLKYKQGAAADCQGKVVAALERNGMVFIRGEGRGAYSPGLKIKSFQRNLLLLQPQLLLLVDHVHLESDSPVGLMSSYFHNTDLPFEETVKDGVHGAFIRHRDGLYKMFWMDDTGYSDKGVLGYRNYPRGYPYNGSNYVNVTLPLRNPNSRGVFIFFGPDMDVQSFSIRSDAQRVDIYLATSEHTYTVYLLTGEVTSKPLFAMVLADHEKVVFEKASGVKESSPAEVNNYANFVEDNLQHAKPVFQQLQKQILARVLNTDNFRKTAERLLDFSDQKKTEEIIEKMFTLKRKQNRNKNSKKGALADKLSDGLPDIFAQIEVNEKKERQKAMKRVYDEDIEEADGDARAFLDYSDLRLPKGRKSGVFKQRKYKELPMVSTDRSTDPLISASYIRLFLILNIATFFFLLALLLTRFQKTQGLHTKRCFYGIVLVDSFILLCLYSSCSRAQC</sequence>
<dbReference type="Proteomes" id="UP000736164">
    <property type="component" value="Unassembled WGS sequence"/>
</dbReference>
<dbReference type="PANTHER" id="PTHR15532:SF3">
    <property type="entry name" value="DERMATAN-SULFATE EPIMERASE"/>
    <property type="match status" value="1"/>
</dbReference>
<feature type="non-terminal residue" evidence="11">
    <location>
        <position position="1"/>
    </location>
</feature>
<evidence type="ECO:0000313" key="11">
    <source>
        <dbReference type="EMBL" id="MBN3318221.1"/>
    </source>
</evidence>
<keyword evidence="4 10" id="KW-0732">Signal</keyword>
<feature type="signal peptide" evidence="10">
    <location>
        <begin position="1"/>
        <end position="24"/>
    </location>
</feature>
<dbReference type="PANTHER" id="PTHR15532">
    <property type="match status" value="1"/>
</dbReference>
<feature type="transmembrane region" description="Helical" evidence="9">
    <location>
        <begin position="954"/>
        <end position="975"/>
    </location>
</feature>
<evidence type="ECO:0000256" key="3">
    <source>
        <dbReference type="ARBA" id="ARBA00022692"/>
    </source>
</evidence>
<keyword evidence="5 9" id="KW-1133">Transmembrane helix</keyword>
<keyword evidence="7" id="KW-0325">Glycoprotein</keyword>
<evidence type="ECO:0000256" key="6">
    <source>
        <dbReference type="ARBA" id="ARBA00023136"/>
    </source>
</evidence>
<evidence type="ECO:0000256" key="1">
    <source>
        <dbReference type="ARBA" id="ARBA00004141"/>
    </source>
</evidence>
<gene>
    <name evidence="11" type="primary">Dse</name>
    <name evidence="11" type="ORF">GTO95_0015532</name>
</gene>
<dbReference type="InterPro" id="IPR052447">
    <property type="entry name" value="Dermatan-Sulfate_Isomerase"/>
</dbReference>
<evidence type="ECO:0000256" key="2">
    <source>
        <dbReference type="ARBA" id="ARBA00006556"/>
    </source>
</evidence>
<keyword evidence="8" id="KW-0413">Isomerase</keyword>
<keyword evidence="3 9" id="KW-0812">Transmembrane</keyword>
<evidence type="ECO:0000256" key="9">
    <source>
        <dbReference type="SAM" id="Phobius"/>
    </source>
</evidence>
<keyword evidence="6 9" id="KW-0472">Membrane</keyword>
<dbReference type="InterPro" id="IPR008929">
    <property type="entry name" value="Chondroitin_lyas"/>
</dbReference>
<proteinExistence type="inferred from homology"/>
<keyword evidence="12" id="KW-1185">Reference proteome</keyword>
<feature type="non-terminal residue" evidence="11">
    <location>
        <position position="1012"/>
    </location>
</feature>
<dbReference type="EMBL" id="JAAWVO010038712">
    <property type="protein sequence ID" value="MBN3318221.1"/>
    <property type="molecule type" value="Genomic_DNA"/>
</dbReference>
<evidence type="ECO:0000256" key="4">
    <source>
        <dbReference type="ARBA" id="ARBA00022729"/>
    </source>
</evidence>
<evidence type="ECO:0000256" key="7">
    <source>
        <dbReference type="ARBA" id="ARBA00023180"/>
    </source>
</evidence>
<name>A0A8J7TCW0_ATRSP</name>
<dbReference type="GO" id="GO:0016020">
    <property type="term" value="C:membrane"/>
    <property type="evidence" value="ECO:0007669"/>
    <property type="project" value="UniProtKB-SubCell"/>
</dbReference>
<evidence type="ECO:0000256" key="8">
    <source>
        <dbReference type="ARBA" id="ARBA00023235"/>
    </source>
</evidence>